<dbReference type="SUPFAM" id="SSF46785">
    <property type="entry name" value="Winged helix' DNA-binding domain"/>
    <property type="match status" value="1"/>
</dbReference>
<comment type="caution">
    <text evidence="6">The sequence shown here is derived from an EMBL/GenBank/DDBJ whole genome shotgun (WGS) entry which is preliminary data.</text>
</comment>
<dbReference type="PROSITE" id="PS50987">
    <property type="entry name" value="HTH_ARSR_2"/>
    <property type="match status" value="1"/>
</dbReference>
<dbReference type="PANTHER" id="PTHR33154:SF18">
    <property type="entry name" value="ARSENICAL RESISTANCE OPERON REPRESSOR"/>
    <property type="match status" value="1"/>
</dbReference>
<organism evidence="6 7">
    <name type="scientific">Streptomyces daliensis</name>
    <dbReference type="NCBI Taxonomy" id="299421"/>
    <lineage>
        <taxon>Bacteria</taxon>
        <taxon>Bacillati</taxon>
        <taxon>Actinomycetota</taxon>
        <taxon>Actinomycetes</taxon>
        <taxon>Kitasatosporales</taxon>
        <taxon>Streptomycetaceae</taxon>
        <taxon>Streptomyces</taxon>
    </lineage>
</organism>
<dbReference type="SMART" id="SM00418">
    <property type="entry name" value="HTH_ARSR"/>
    <property type="match status" value="1"/>
</dbReference>
<dbReference type="GO" id="GO:0003677">
    <property type="term" value="F:DNA binding"/>
    <property type="evidence" value="ECO:0007669"/>
    <property type="project" value="UniProtKB-KW"/>
</dbReference>
<dbReference type="Pfam" id="PF01022">
    <property type="entry name" value="HTH_5"/>
    <property type="match status" value="1"/>
</dbReference>
<dbReference type="PRINTS" id="PR00778">
    <property type="entry name" value="HTHARSR"/>
</dbReference>
<evidence type="ECO:0000313" key="6">
    <source>
        <dbReference type="EMBL" id="MBR7674330.1"/>
    </source>
</evidence>
<evidence type="ECO:0000259" key="5">
    <source>
        <dbReference type="PROSITE" id="PS50987"/>
    </source>
</evidence>
<dbReference type="GO" id="GO:0003700">
    <property type="term" value="F:DNA-binding transcription factor activity"/>
    <property type="evidence" value="ECO:0007669"/>
    <property type="project" value="InterPro"/>
</dbReference>
<name>A0A8T4IS99_9ACTN</name>
<dbReference type="InterPro" id="IPR051081">
    <property type="entry name" value="HTH_MetalResp_TranReg"/>
</dbReference>
<evidence type="ECO:0000256" key="3">
    <source>
        <dbReference type="ARBA" id="ARBA00023163"/>
    </source>
</evidence>
<keyword evidence="7" id="KW-1185">Reference proteome</keyword>
<keyword evidence="2" id="KW-0238">DNA-binding</keyword>
<dbReference type="Gene3D" id="1.10.10.10">
    <property type="entry name" value="Winged helix-like DNA-binding domain superfamily/Winged helix DNA-binding domain"/>
    <property type="match status" value="1"/>
</dbReference>
<feature type="region of interest" description="Disordered" evidence="4">
    <location>
        <begin position="114"/>
        <end position="138"/>
    </location>
</feature>
<dbReference type="InterPro" id="IPR036388">
    <property type="entry name" value="WH-like_DNA-bd_sf"/>
</dbReference>
<sequence>MSKQELEVLGQDVEGCCPALLTAPLGEDQATELAKVFKALGDPIRLRLLSMIASRAGGEICVCELTPAFDLSQPTISHHLKLLRQAGLIDCERRGTWVYYWLLPEMTDRLAGILTRPAGTPPSHASGTPLPQRTGTPS</sequence>
<evidence type="ECO:0000313" key="7">
    <source>
        <dbReference type="Proteomes" id="UP000675554"/>
    </source>
</evidence>
<dbReference type="Proteomes" id="UP000675554">
    <property type="component" value="Unassembled WGS sequence"/>
</dbReference>
<dbReference type="PANTHER" id="PTHR33154">
    <property type="entry name" value="TRANSCRIPTIONAL REGULATOR, ARSR FAMILY"/>
    <property type="match status" value="1"/>
</dbReference>
<reference evidence="6" key="1">
    <citation type="submission" date="2021-04" db="EMBL/GenBank/DDBJ databases">
        <title>Sequencing of actinobacteria type strains.</title>
        <authorList>
            <person name="Nguyen G.-S."/>
            <person name="Wentzel A."/>
        </authorList>
    </citation>
    <scope>NUCLEOTIDE SEQUENCE</scope>
    <source>
        <strain evidence="6">DSM 42095</strain>
    </source>
</reference>
<proteinExistence type="predicted"/>
<gene>
    <name evidence="6" type="ORF">KDA82_15150</name>
</gene>
<dbReference type="InterPro" id="IPR011991">
    <property type="entry name" value="ArsR-like_HTH"/>
</dbReference>
<feature type="compositionally biased region" description="Polar residues" evidence="4">
    <location>
        <begin position="123"/>
        <end position="138"/>
    </location>
</feature>
<dbReference type="NCBIfam" id="NF033788">
    <property type="entry name" value="HTH_metalloreg"/>
    <property type="match status" value="1"/>
</dbReference>
<dbReference type="EMBL" id="JAGSMN010000325">
    <property type="protein sequence ID" value="MBR7674330.1"/>
    <property type="molecule type" value="Genomic_DNA"/>
</dbReference>
<dbReference type="InterPro" id="IPR001845">
    <property type="entry name" value="HTH_ArsR_DNA-bd_dom"/>
</dbReference>
<dbReference type="InterPro" id="IPR036390">
    <property type="entry name" value="WH_DNA-bd_sf"/>
</dbReference>
<evidence type="ECO:0000256" key="1">
    <source>
        <dbReference type="ARBA" id="ARBA00023015"/>
    </source>
</evidence>
<evidence type="ECO:0000256" key="4">
    <source>
        <dbReference type="SAM" id="MobiDB-lite"/>
    </source>
</evidence>
<dbReference type="AlphaFoldDB" id="A0A8T4IS99"/>
<accession>A0A8T4IS99</accession>
<keyword evidence="3" id="KW-0804">Transcription</keyword>
<feature type="domain" description="HTH arsR-type" evidence="5">
    <location>
        <begin position="25"/>
        <end position="122"/>
    </location>
</feature>
<keyword evidence="1" id="KW-0805">Transcription regulation</keyword>
<evidence type="ECO:0000256" key="2">
    <source>
        <dbReference type="ARBA" id="ARBA00023125"/>
    </source>
</evidence>
<protein>
    <submittedName>
        <fullName evidence="6">Helix-turn-helix transcriptional regulator</fullName>
    </submittedName>
</protein>
<dbReference type="CDD" id="cd00090">
    <property type="entry name" value="HTH_ARSR"/>
    <property type="match status" value="1"/>
</dbReference>